<gene>
    <name evidence="3" type="ORF">OUO13_11790</name>
</gene>
<organism evidence="3 4">
    <name type="scientific">Parathalassolituus penaei</name>
    <dbReference type="NCBI Taxonomy" id="2997323"/>
    <lineage>
        <taxon>Bacteria</taxon>
        <taxon>Pseudomonadati</taxon>
        <taxon>Pseudomonadota</taxon>
        <taxon>Gammaproteobacteria</taxon>
        <taxon>Oceanospirillales</taxon>
        <taxon>Oceanospirillaceae</taxon>
        <taxon>Parathalassolituus</taxon>
    </lineage>
</organism>
<keyword evidence="4" id="KW-1185">Reference proteome</keyword>
<dbReference type="RefSeq" id="WP_283174083.1">
    <property type="nucleotide sequence ID" value="NZ_JAPNOA010000029.1"/>
</dbReference>
<feature type="transmembrane region" description="Helical" evidence="1">
    <location>
        <begin position="392"/>
        <end position="410"/>
    </location>
</feature>
<feature type="transmembrane region" description="Helical" evidence="1">
    <location>
        <begin position="227"/>
        <end position="247"/>
    </location>
</feature>
<feature type="chain" id="PRO_5040959925" evidence="2">
    <location>
        <begin position="31"/>
        <end position="457"/>
    </location>
</feature>
<feature type="transmembrane region" description="Helical" evidence="1">
    <location>
        <begin position="267"/>
        <end position="293"/>
    </location>
</feature>
<name>A0A9X3IS24_9GAMM</name>
<dbReference type="InterPro" id="IPR032809">
    <property type="entry name" value="Put_HupE_UreJ"/>
</dbReference>
<reference evidence="3" key="1">
    <citation type="submission" date="2022-11" db="EMBL/GenBank/DDBJ databases">
        <title>Parathalassolutuus dongxingensis gen. nov., sp. nov., a novel member of family Oceanospirillaceae isolated from a coastal shrimp pond in Guangxi, China.</title>
        <authorList>
            <person name="Chen H."/>
        </authorList>
    </citation>
    <scope>NUCLEOTIDE SEQUENCE</scope>
    <source>
        <strain evidence="3">G-43</strain>
    </source>
</reference>
<sequence length="457" mass="49696">MATASNARYLNWVWCSLCCWLLLASTSVLAHPADNSLIQIDIRDSGLRVHVQLPVEQLYMAEPALFPKGQAFDSIDEALPAWSDFDQAAMISYLKKHLHLFMAADGPDPLNPSALPRVRLAAQPQINNMSVVVSNNSLQFKALLDVPFPDPGIRNSRAWRWLVDTSLINHRVRNHKTLITLGSDALHGRDGSDPGVLGIVGYQSAPLVITSDPGSSLTLLTTLIKQGVMHILAGFDHLLFLICLLLAAPLRIRQKRWEIEPDRRQALWNLLTLVSAFSLGHTLTLALASLGFVSVSSHTVEIAVAGSLLISAGYLLWPLSCHRITVVATLFGLVHGLAFASELGNDGFALPRQLLMLGGFAIGIELAQVGICLLVMPCLLELARHRAGIYHRLRQGGAVFTLTLASGWAIERTFNVSNPLQLLQDQLPLILLGIYLLVLASSLASLASRPASQPTVS</sequence>
<proteinExistence type="predicted"/>
<comment type="caution">
    <text evidence="3">The sequence shown here is derived from an EMBL/GenBank/DDBJ whole genome shotgun (WGS) entry which is preliminary data.</text>
</comment>
<dbReference type="AlphaFoldDB" id="A0A9X3IS24"/>
<feature type="transmembrane region" description="Helical" evidence="1">
    <location>
        <begin position="430"/>
        <end position="447"/>
    </location>
</feature>
<keyword evidence="2" id="KW-0732">Signal</keyword>
<accession>A0A9X3IS24</accession>
<evidence type="ECO:0000313" key="3">
    <source>
        <dbReference type="EMBL" id="MCY0965872.1"/>
    </source>
</evidence>
<feature type="signal peptide" evidence="2">
    <location>
        <begin position="1"/>
        <end position="30"/>
    </location>
</feature>
<keyword evidence="1" id="KW-1133">Transmembrane helix</keyword>
<dbReference type="Proteomes" id="UP001150830">
    <property type="component" value="Unassembled WGS sequence"/>
</dbReference>
<evidence type="ECO:0000256" key="1">
    <source>
        <dbReference type="SAM" id="Phobius"/>
    </source>
</evidence>
<evidence type="ECO:0000313" key="4">
    <source>
        <dbReference type="Proteomes" id="UP001150830"/>
    </source>
</evidence>
<dbReference type="Pfam" id="PF13795">
    <property type="entry name" value="HupE_UreJ_2"/>
    <property type="match status" value="1"/>
</dbReference>
<keyword evidence="1" id="KW-0812">Transmembrane</keyword>
<evidence type="ECO:0000256" key="2">
    <source>
        <dbReference type="SAM" id="SignalP"/>
    </source>
</evidence>
<protein>
    <submittedName>
        <fullName evidence="3">HupE/UreJ family protein</fullName>
    </submittedName>
</protein>
<feature type="transmembrane region" description="Helical" evidence="1">
    <location>
        <begin position="299"/>
        <end position="317"/>
    </location>
</feature>
<dbReference type="EMBL" id="JAPNOA010000029">
    <property type="protein sequence ID" value="MCY0965872.1"/>
    <property type="molecule type" value="Genomic_DNA"/>
</dbReference>
<feature type="transmembrane region" description="Helical" evidence="1">
    <location>
        <begin position="324"/>
        <end position="341"/>
    </location>
</feature>
<feature type="transmembrane region" description="Helical" evidence="1">
    <location>
        <begin position="353"/>
        <end position="380"/>
    </location>
</feature>
<keyword evidence="1" id="KW-0472">Membrane</keyword>